<reference evidence="1 2" key="2">
    <citation type="journal article" date="2022" name="Mol. Ecol. Resour.">
        <title>The genomes of chicory, endive, great burdock and yacon provide insights into Asteraceae paleo-polyploidization history and plant inulin production.</title>
        <authorList>
            <person name="Fan W."/>
            <person name="Wang S."/>
            <person name="Wang H."/>
            <person name="Wang A."/>
            <person name="Jiang F."/>
            <person name="Liu H."/>
            <person name="Zhao H."/>
            <person name="Xu D."/>
            <person name="Zhang Y."/>
        </authorList>
    </citation>
    <scope>NUCLEOTIDE SEQUENCE [LARGE SCALE GENOMIC DNA]</scope>
    <source>
        <strain evidence="2">cv. Niubang</strain>
    </source>
</reference>
<gene>
    <name evidence="1" type="ORF">L6452_07714</name>
</gene>
<dbReference type="Proteomes" id="UP001055879">
    <property type="component" value="Linkage Group LG02"/>
</dbReference>
<proteinExistence type="predicted"/>
<protein>
    <submittedName>
        <fullName evidence="1">Uncharacterized protein</fullName>
    </submittedName>
</protein>
<reference evidence="2" key="1">
    <citation type="journal article" date="2022" name="Mol. Ecol. Resour.">
        <title>The genomes of chicory, endive, great burdock and yacon provide insights into Asteraceae palaeo-polyploidization history and plant inulin production.</title>
        <authorList>
            <person name="Fan W."/>
            <person name="Wang S."/>
            <person name="Wang H."/>
            <person name="Wang A."/>
            <person name="Jiang F."/>
            <person name="Liu H."/>
            <person name="Zhao H."/>
            <person name="Xu D."/>
            <person name="Zhang Y."/>
        </authorList>
    </citation>
    <scope>NUCLEOTIDE SEQUENCE [LARGE SCALE GENOMIC DNA]</scope>
    <source>
        <strain evidence="2">cv. Niubang</strain>
    </source>
</reference>
<name>A0ACB9EM58_ARCLA</name>
<evidence type="ECO:0000313" key="1">
    <source>
        <dbReference type="EMBL" id="KAI3759703.1"/>
    </source>
</evidence>
<sequence>MAVMEGNIMQAIVENNAAAFQNLVEQDEQLLDRRIGNTTVLHLASTIGNDEMVSRILELRTGPQMLSAETTTPIHEACRMGHLGVVKLLIDNNPWVASKLDCHNQSALFLACSYGHLTIVDFLLDHTPWLLTIFDHHSPCLHVAASKGRTDIAKRLLEKCPDLAQRKDINGSLALHCACRTGNLEIATMLLRLDPDQALQFDNNGYTPLHLAAINGDLRILEEFASTSPLSFHLVSKHGGNLFHLTIRFNKFEAFKFVDGVLKGTDLFYQTDKIGNTIQHLAWIEGRQKFADYIISEKKEQINHQNNVHLHRDILDQTELPTTAKNANANANANEIHAEIVTPSFVELEKNRNASFGSQTTGQEEKETEAHKYRPKREHQELHREALQNARNTVTLVAILIATVTFTAGMNPPGGVYQDGPLRGKSIMGKTRAFKIFAISNHIALFVSLCVVVVLVSIIPFRRKPLTVILAVAHKVTWVALSFMAVSYVAATWVIMPLPIENHRLNWSFEALLSICCGTLGFSFFGLGVMLARHRLKKYRRRQQRELRARVACEMNRHNMSLSTNSDIHDFQEKGFHPI</sequence>
<organism evidence="1 2">
    <name type="scientific">Arctium lappa</name>
    <name type="common">Greater burdock</name>
    <name type="synonym">Lappa major</name>
    <dbReference type="NCBI Taxonomy" id="4217"/>
    <lineage>
        <taxon>Eukaryota</taxon>
        <taxon>Viridiplantae</taxon>
        <taxon>Streptophyta</taxon>
        <taxon>Embryophyta</taxon>
        <taxon>Tracheophyta</taxon>
        <taxon>Spermatophyta</taxon>
        <taxon>Magnoliopsida</taxon>
        <taxon>eudicotyledons</taxon>
        <taxon>Gunneridae</taxon>
        <taxon>Pentapetalae</taxon>
        <taxon>asterids</taxon>
        <taxon>campanulids</taxon>
        <taxon>Asterales</taxon>
        <taxon>Asteraceae</taxon>
        <taxon>Carduoideae</taxon>
        <taxon>Cardueae</taxon>
        <taxon>Arctiinae</taxon>
        <taxon>Arctium</taxon>
    </lineage>
</organism>
<evidence type="ECO:0000313" key="2">
    <source>
        <dbReference type="Proteomes" id="UP001055879"/>
    </source>
</evidence>
<dbReference type="EMBL" id="CM042048">
    <property type="protein sequence ID" value="KAI3759703.1"/>
    <property type="molecule type" value="Genomic_DNA"/>
</dbReference>
<comment type="caution">
    <text evidence="1">The sequence shown here is derived from an EMBL/GenBank/DDBJ whole genome shotgun (WGS) entry which is preliminary data.</text>
</comment>
<keyword evidence="2" id="KW-1185">Reference proteome</keyword>
<accession>A0ACB9EM58</accession>